<dbReference type="KEGG" id="cprv:CYPRO_2987"/>
<sequence length="1043" mass="114766">MSLSAKAVSRPIATAMIYLIVITLGIIGFRMLPVDLLPPIEYPQLTIAVNYDNVGPEEMERIITDQIENAIAGVPNIDRVNSNSSEGNSRVTLHFAQGTNLDEATNDVRAALDRVRRSLPPEVDPPRIWRFDPNDAPIVVIGAISDREMSELTRILEREIGKRFEQIPGIGSIDVWGGVYREIHVDLIRERLTSSNITANDVVNAIGRENVNLPGGNIKEGLNDLYVRTLGEFREVEDVQNTIITTVDGVPIRVGDVAQVTFGYQEINRYVEIDNRPTIRMGLRKQSGANTVAVARQVHEEVRRVNLERSDLELRVITDQSDYINQSIDNVRNAAIWGGILAIIVLFSFLRNGSATMIIGITIPISIIATFGLLYFGGLTLNQMSFGGLALGVGLIVDNAIVVLENIVRQRQNGKGKKKSALIGTKQVAGAIVASTLTTSVIFLPVVFMTTVTGMMFQELALVVVFSLLCSLLVALTLVPMLSSKYLKVEPDHPDISKRPRWQQFMARFENAYAHGVGTALRFKGTIVTVTAVLVALAFYKLPDIPFELAPQTEADEIRISMNMDGGTNIAIIYEYMQELNAIVDSIVPMTDVRYITREARNGNARIDLTLVDYADRTQSANALADEIRERLAGTIPGAEIRVNARTGLWVLRRVFSSGGGDDTESVAIQLRGFNLETAEELALMIRDRIEDIEGVADVWARVREGRPEQNIRFDRERMSRLGISAQDLGAAIQSNVGGRRAGVFRMDGEEIPITVRLRPEDRVSIHDIDNINVRTAQGDIVPISTVAEQVPERGPTNINRINGQRVTFITANLESGVPLGTAVDRIRSDLAEIPLPDGFSIYFGGEYEEQQRAQRDFNLAIIMALLLIYMVMAAQFERFLDPLIVMFSVPVAIVGVVPTMILTNTTMNLQSLMGVMMLLGIVVNNAIVLVDYINLMRREQKLSIKEAVVEAGRLRLRPILLTTFTTILALIPLSIGIGAGGELQASLARVVIGGLTASTLITLFLIPVVYVSANQAIERVRAYLVSFRPSAEKAAVPQSQAG</sequence>
<dbReference type="SUPFAM" id="SSF82866">
    <property type="entry name" value="Multidrug efflux transporter AcrB transmembrane domain"/>
    <property type="match status" value="2"/>
</dbReference>
<proteinExistence type="predicted"/>
<feature type="transmembrane region" description="Helical" evidence="1">
    <location>
        <begin position="916"/>
        <end position="936"/>
    </location>
</feature>
<protein>
    <submittedName>
        <fullName evidence="2">Hydrophobic/amphiphilic exporter-1, HAE1 family</fullName>
    </submittedName>
</protein>
<feature type="transmembrane region" description="Helical" evidence="1">
    <location>
        <begin position="428"/>
        <end position="448"/>
    </location>
</feature>
<feature type="transmembrane region" description="Helical" evidence="1">
    <location>
        <begin position="884"/>
        <end position="904"/>
    </location>
</feature>
<evidence type="ECO:0000256" key="1">
    <source>
        <dbReference type="SAM" id="Phobius"/>
    </source>
</evidence>
<keyword evidence="1" id="KW-0472">Membrane</keyword>
<dbReference type="InterPro" id="IPR001036">
    <property type="entry name" value="Acrflvin-R"/>
</dbReference>
<dbReference type="Gene3D" id="3.30.70.1440">
    <property type="entry name" value="Multidrug efflux transporter AcrB pore domain"/>
    <property type="match status" value="1"/>
</dbReference>
<reference evidence="2 3" key="1">
    <citation type="submission" date="2018-03" db="EMBL/GenBank/DDBJ databases">
        <title>Phenotypic and genomic properties of Cyclonatronum proteinivorum gen. nov., sp. nov., a haloalkaliphilic bacteroidete from soda lakes possessing Na+-translocating rhodopsin.</title>
        <authorList>
            <person name="Toshchakov S.V."/>
            <person name="Korzhenkov A."/>
            <person name="Samarov N.I."/>
            <person name="Kublanov I.V."/>
            <person name="Muntyan M.S."/>
            <person name="Sorokin D.Y."/>
        </authorList>
    </citation>
    <scope>NUCLEOTIDE SEQUENCE [LARGE SCALE GENOMIC DNA]</scope>
    <source>
        <strain evidence="2 3">Omega</strain>
    </source>
</reference>
<evidence type="ECO:0000313" key="3">
    <source>
        <dbReference type="Proteomes" id="UP000254808"/>
    </source>
</evidence>
<dbReference type="Proteomes" id="UP000254808">
    <property type="component" value="Chromosome"/>
</dbReference>
<dbReference type="InterPro" id="IPR027463">
    <property type="entry name" value="AcrB_DN_DC_subdom"/>
</dbReference>
<dbReference type="SUPFAM" id="SSF82714">
    <property type="entry name" value="Multidrug efflux transporter AcrB TolC docking domain, DN and DC subdomains"/>
    <property type="match status" value="2"/>
</dbReference>
<dbReference type="EMBL" id="CP027806">
    <property type="protein sequence ID" value="AXJ02224.1"/>
    <property type="molecule type" value="Genomic_DNA"/>
</dbReference>
<dbReference type="PANTHER" id="PTHR32063">
    <property type="match status" value="1"/>
</dbReference>
<evidence type="ECO:0000313" key="2">
    <source>
        <dbReference type="EMBL" id="AXJ02224.1"/>
    </source>
</evidence>
<dbReference type="SUPFAM" id="SSF82693">
    <property type="entry name" value="Multidrug efflux transporter AcrB pore domain, PN1, PN2, PC1 and PC2 subdomains"/>
    <property type="match status" value="2"/>
</dbReference>
<gene>
    <name evidence="2" type="ORF">CYPRO_2987</name>
</gene>
<dbReference type="PRINTS" id="PR00702">
    <property type="entry name" value="ACRIFLAVINRP"/>
</dbReference>
<feature type="transmembrane region" description="Helical" evidence="1">
    <location>
        <begin position="357"/>
        <end position="377"/>
    </location>
</feature>
<dbReference type="AlphaFoldDB" id="A0A345UP22"/>
<feature type="transmembrane region" description="Helical" evidence="1">
    <location>
        <begin position="858"/>
        <end position="877"/>
    </location>
</feature>
<dbReference type="GO" id="GO:0005886">
    <property type="term" value="C:plasma membrane"/>
    <property type="evidence" value="ECO:0007669"/>
    <property type="project" value="TreeGrafter"/>
</dbReference>
<name>A0A345UP22_9BACT</name>
<keyword evidence="1" id="KW-0812">Transmembrane</keyword>
<dbReference type="Gene3D" id="1.20.1640.10">
    <property type="entry name" value="Multidrug efflux transporter AcrB transmembrane domain"/>
    <property type="match status" value="2"/>
</dbReference>
<dbReference type="OrthoDB" id="9758940at2"/>
<dbReference type="Gene3D" id="3.30.70.1430">
    <property type="entry name" value="Multidrug efflux transporter AcrB pore domain"/>
    <property type="match status" value="2"/>
</dbReference>
<feature type="transmembrane region" description="Helical" evidence="1">
    <location>
        <begin position="988"/>
        <end position="1012"/>
    </location>
</feature>
<feature type="transmembrane region" description="Helical" evidence="1">
    <location>
        <begin position="957"/>
        <end position="976"/>
    </location>
</feature>
<dbReference type="RefSeq" id="WP_114985342.1">
    <property type="nucleotide sequence ID" value="NZ_CP027806.1"/>
</dbReference>
<feature type="transmembrane region" description="Helical" evidence="1">
    <location>
        <begin position="460"/>
        <end position="479"/>
    </location>
</feature>
<dbReference type="PANTHER" id="PTHR32063:SF0">
    <property type="entry name" value="SWARMING MOTILITY PROTEIN SWRC"/>
    <property type="match status" value="1"/>
</dbReference>
<dbReference type="Pfam" id="PF00873">
    <property type="entry name" value="ACR_tran"/>
    <property type="match status" value="1"/>
</dbReference>
<keyword evidence="3" id="KW-1185">Reference proteome</keyword>
<dbReference type="Gene3D" id="3.30.2090.10">
    <property type="entry name" value="Multidrug efflux transporter AcrB TolC docking domain, DN and DC subdomains"/>
    <property type="match status" value="2"/>
</dbReference>
<accession>A0A345UP22</accession>
<feature type="transmembrane region" description="Helical" evidence="1">
    <location>
        <begin position="334"/>
        <end position="350"/>
    </location>
</feature>
<feature type="transmembrane region" description="Helical" evidence="1">
    <location>
        <begin position="521"/>
        <end position="540"/>
    </location>
</feature>
<dbReference type="Gene3D" id="3.30.70.1320">
    <property type="entry name" value="Multidrug efflux transporter AcrB pore domain like"/>
    <property type="match status" value="1"/>
</dbReference>
<organism evidence="2 3">
    <name type="scientific">Cyclonatronum proteinivorum</name>
    <dbReference type="NCBI Taxonomy" id="1457365"/>
    <lineage>
        <taxon>Bacteria</taxon>
        <taxon>Pseudomonadati</taxon>
        <taxon>Balneolota</taxon>
        <taxon>Balneolia</taxon>
        <taxon>Balneolales</taxon>
        <taxon>Cyclonatronaceae</taxon>
        <taxon>Cyclonatronum</taxon>
    </lineage>
</organism>
<feature type="transmembrane region" description="Helical" evidence="1">
    <location>
        <begin position="12"/>
        <end position="32"/>
    </location>
</feature>
<dbReference type="GO" id="GO:0042910">
    <property type="term" value="F:xenobiotic transmembrane transporter activity"/>
    <property type="evidence" value="ECO:0007669"/>
    <property type="project" value="TreeGrafter"/>
</dbReference>
<feature type="transmembrane region" description="Helical" evidence="1">
    <location>
        <begin position="389"/>
        <end position="408"/>
    </location>
</feature>
<keyword evidence="1" id="KW-1133">Transmembrane helix</keyword>